<keyword evidence="6" id="KW-1185">Reference proteome</keyword>
<evidence type="ECO:0000256" key="1">
    <source>
        <dbReference type="ARBA" id="ARBA00004651"/>
    </source>
</evidence>
<comment type="subcellular location">
    <subcellularLocation>
        <location evidence="1">Cell membrane</location>
        <topology evidence="1">Multi-pass membrane protein</topology>
    </subcellularLocation>
</comment>
<gene>
    <name evidence="5" type="ORF">M9458_028144</name>
</gene>
<evidence type="ECO:0000256" key="4">
    <source>
        <dbReference type="SAM" id="Phobius"/>
    </source>
</evidence>
<protein>
    <submittedName>
        <fullName evidence="5">Uncharacterized protein</fullName>
    </submittedName>
</protein>
<evidence type="ECO:0000256" key="3">
    <source>
        <dbReference type="ARBA" id="ARBA00022475"/>
    </source>
</evidence>
<reference evidence="5 6" key="1">
    <citation type="submission" date="2024-05" db="EMBL/GenBank/DDBJ databases">
        <title>Genome sequencing and assembly of Indian major carp, Cirrhinus mrigala (Hamilton, 1822).</title>
        <authorList>
            <person name="Mohindra V."/>
            <person name="Chowdhury L.M."/>
            <person name="Lal K."/>
            <person name="Jena J.K."/>
        </authorList>
    </citation>
    <scope>NUCLEOTIDE SEQUENCE [LARGE SCALE GENOMIC DNA]</scope>
    <source>
        <strain evidence="5">CM1030</strain>
        <tissue evidence="5">Blood</tissue>
    </source>
</reference>
<comment type="similarity">
    <text evidence="2">Belongs to the monovalent cation:proton antiporter 1 (CPA1) transporter (TC 2.A.36) family.</text>
</comment>
<dbReference type="AlphaFoldDB" id="A0ABD0PP39"/>
<dbReference type="PRINTS" id="PR01088">
    <property type="entry name" value="NAHEXCHNGR6"/>
</dbReference>
<keyword evidence="4" id="KW-1133">Transmembrane helix</keyword>
<proteinExistence type="inferred from homology"/>
<keyword evidence="4" id="KW-0472">Membrane</keyword>
<keyword evidence="3" id="KW-1003">Cell membrane</keyword>
<feature type="transmembrane region" description="Helical" evidence="4">
    <location>
        <begin position="21"/>
        <end position="38"/>
    </location>
</feature>
<comment type="caution">
    <text evidence="5">The sequence shown here is derived from an EMBL/GenBank/DDBJ whole genome shotgun (WGS) entry which is preliminary data.</text>
</comment>
<sequence length="55" mass="6603">MENIVTEKKAEESHRQDSADLLVFILLLTLTILTIWLFKHRRFRFLHETGLAMIY</sequence>
<dbReference type="Proteomes" id="UP001529510">
    <property type="component" value="Unassembled WGS sequence"/>
</dbReference>
<evidence type="ECO:0000313" key="6">
    <source>
        <dbReference type="Proteomes" id="UP001529510"/>
    </source>
</evidence>
<organism evidence="5 6">
    <name type="scientific">Cirrhinus mrigala</name>
    <name type="common">Mrigala</name>
    <dbReference type="NCBI Taxonomy" id="683832"/>
    <lineage>
        <taxon>Eukaryota</taxon>
        <taxon>Metazoa</taxon>
        <taxon>Chordata</taxon>
        <taxon>Craniata</taxon>
        <taxon>Vertebrata</taxon>
        <taxon>Euteleostomi</taxon>
        <taxon>Actinopterygii</taxon>
        <taxon>Neopterygii</taxon>
        <taxon>Teleostei</taxon>
        <taxon>Ostariophysi</taxon>
        <taxon>Cypriniformes</taxon>
        <taxon>Cyprinidae</taxon>
        <taxon>Labeoninae</taxon>
        <taxon>Labeonini</taxon>
        <taxon>Cirrhinus</taxon>
    </lineage>
</organism>
<dbReference type="InterPro" id="IPR002090">
    <property type="entry name" value="NHE-6/7/9"/>
</dbReference>
<dbReference type="GO" id="GO:0005886">
    <property type="term" value="C:plasma membrane"/>
    <property type="evidence" value="ECO:0007669"/>
    <property type="project" value="UniProtKB-SubCell"/>
</dbReference>
<evidence type="ECO:0000256" key="2">
    <source>
        <dbReference type="ARBA" id="ARBA00007367"/>
    </source>
</evidence>
<keyword evidence="4" id="KW-0812">Transmembrane</keyword>
<name>A0ABD0PP39_CIRMR</name>
<feature type="non-terminal residue" evidence="5">
    <location>
        <position position="55"/>
    </location>
</feature>
<evidence type="ECO:0000313" key="5">
    <source>
        <dbReference type="EMBL" id="KAL0175814.1"/>
    </source>
</evidence>
<dbReference type="EMBL" id="JAMKFB020000014">
    <property type="protein sequence ID" value="KAL0175814.1"/>
    <property type="molecule type" value="Genomic_DNA"/>
</dbReference>
<accession>A0ABD0PP39</accession>